<keyword evidence="3" id="KW-1185">Reference proteome</keyword>
<gene>
    <name evidence="2" type="ORF">ACFQSB_29790</name>
</gene>
<evidence type="ECO:0000313" key="3">
    <source>
        <dbReference type="Proteomes" id="UP001596496"/>
    </source>
</evidence>
<evidence type="ECO:0000256" key="1">
    <source>
        <dbReference type="SAM" id="MobiDB-lite"/>
    </source>
</evidence>
<dbReference type="RefSeq" id="WP_380830177.1">
    <property type="nucleotide sequence ID" value="NZ_JBHTCG010000026.1"/>
</dbReference>
<evidence type="ECO:0000313" key="2">
    <source>
        <dbReference type="EMBL" id="MFC7386433.1"/>
    </source>
</evidence>
<proteinExistence type="predicted"/>
<accession>A0ABW2PB70</accession>
<protein>
    <submittedName>
        <fullName evidence="2">Uncharacterized protein</fullName>
    </submittedName>
</protein>
<reference evidence="3" key="1">
    <citation type="journal article" date="2019" name="Int. J. Syst. Evol. Microbiol.">
        <title>The Global Catalogue of Microorganisms (GCM) 10K type strain sequencing project: providing services to taxonomists for standard genome sequencing and annotation.</title>
        <authorList>
            <consortium name="The Broad Institute Genomics Platform"/>
            <consortium name="The Broad Institute Genome Sequencing Center for Infectious Disease"/>
            <person name="Wu L."/>
            <person name="Ma J."/>
        </authorList>
    </citation>
    <scope>NUCLEOTIDE SEQUENCE [LARGE SCALE GENOMIC DNA]</scope>
    <source>
        <strain evidence="3">CECT 7649</strain>
    </source>
</reference>
<comment type="caution">
    <text evidence="2">The sequence shown here is derived from an EMBL/GenBank/DDBJ whole genome shotgun (WGS) entry which is preliminary data.</text>
</comment>
<organism evidence="2 3">
    <name type="scientific">Sphaerisporangium rhizosphaerae</name>
    <dbReference type="NCBI Taxonomy" id="2269375"/>
    <lineage>
        <taxon>Bacteria</taxon>
        <taxon>Bacillati</taxon>
        <taxon>Actinomycetota</taxon>
        <taxon>Actinomycetes</taxon>
        <taxon>Streptosporangiales</taxon>
        <taxon>Streptosporangiaceae</taxon>
        <taxon>Sphaerisporangium</taxon>
    </lineage>
</organism>
<sequence>MCPPRPGGAAFRRVPRSAASRVPPRPGRTAGTGDPPGRAIARVTGVVDVVGGLAWDEDDSATRMSRRAGSR</sequence>
<name>A0ABW2PB70_9ACTN</name>
<dbReference type="Proteomes" id="UP001596496">
    <property type="component" value="Unassembled WGS sequence"/>
</dbReference>
<feature type="region of interest" description="Disordered" evidence="1">
    <location>
        <begin position="1"/>
        <end position="39"/>
    </location>
</feature>
<dbReference type="EMBL" id="JBHTCG010000026">
    <property type="protein sequence ID" value="MFC7386433.1"/>
    <property type="molecule type" value="Genomic_DNA"/>
</dbReference>